<dbReference type="CDD" id="cd06173">
    <property type="entry name" value="MFS_MefA_like"/>
    <property type="match status" value="1"/>
</dbReference>
<feature type="transmembrane region" description="Helical" evidence="7">
    <location>
        <begin position="213"/>
        <end position="237"/>
    </location>
</feature>
<keyword evidence="3" id="KW-1003">Cell membrane</keyword>
<comment type="subcellular location">
    <subcellularLocation>
        <location evidence="1">Cell membrane</location>
        <topology evidence="1">Multi-pass membrane protein</topology>
    </subcellularLocation>
</comment>
<dbReference type="InterPro" id="IPR036259">
    <property type="entry name" value="MFS_trans_sf"/>
</dbReference>
<dbReference type="GO" id="GO:0005886">
    <property type="term" value="C:plasma membrane"/>
    <property type="evidence" value="ECO:0007669"/>
    <property type="project" value="UniProtKB-SubCell"/>
</dbReference>
<evidence type="ECO:0000313" key="9">
    <source>
        <dbReference type="Proteomes" id="UP001339962"/>
    </source>
</evidence>
<feature type="transmembrane region" description="Helical" evidence="7">
    <location>
        <begin position="172"/>
        <end position="192"/>
    </location>
</feature>
<evidence type="ECO:0000256" key="4">
    <source>
        <dbReference type="ARBA" id="ARBA00022692"/>
    </source>
</evidence>
<protein>
    <submittedName>
        <fullName evidence="8">MFS transporter</fullName>
    </submittedName>
</protein>
<feature type="transmembrane region" description="Helical" evidence="7">
    <location>
        <begin position="143"/>
        <end position="166"/>
    </location>
</feature>
<comment type="caution">
    <text evidence="8">The sequence shown here is derived from an EMBL/GenBank/DDBJ whole genome shotgun (WGS) entry which is preliminary data.</text>
</comment>
<feature type="transmembrane region" description="Helical" evidence="7">
    <location>
        <begin position="79"/>
        <end position="97"/>
    </location>
</feature>
<feature type="transmembrane region" description="Helical" evidence="7">
    <location>
        <begin position="374"/>
        <end position="396"/>
    </location>
</feature>
<gene>
    <name evidence="8" type="ORF">P9850_05490</name>
</gene>
<proteinExistence type="predicted"/>
<evidence type="ECO:0000256" key="5">
    <source>
        <dbReference type="ARBA" id="ARBA00022989"/>
    </source>
</evidence>
<keyword evidence="4 7" id="KW-0812">Transmembrane</keyword>
<feature type="transmembrane region" description="Helical" evidence="7">
    <location>
        <begin position="345"/>
        <end position="368"/>
    </location>
</feature>
<keyword evidence="6 7" id="KW-0472">Membrane</keyword>
<dbReference type="SUPFAM" id="SSF103473">
    <property type="entry name" value="MFS general substrate transporter"/>
    <property type="match status" value="1"/>
</dbReference>
<keyword evidence="5 7" id="KW-1133">Transmembrane helix</keyword>
<dbReference type="Gene3D" id="1.20.1250.20">
    <property type="entry name" value="MFS general substrate transporter like domains"/>
    <property type="match status" value="1"/>
</dbReference>
<keyword evidence="2" id="KW-0813">Transport</keyword>
<feature type="transmembrane region" description="Helical" evidence="7">
    <location>
        <begin position="103"/>
        <end position="123"/>
    </location>
</feature>
<feature type="transmembrane region" description="Helical" evidence="7">
    <location>
        <begin position="257"/>
        <end position="277"/>
    </location>
</feature>
<dbReference type="Proteomes" id="UP001339962">
    <property type="component" value="Unassembled WGS sequence"/>
</dbReference>
<dbReference type="Pfam" id="PF07690">
    <property type="entry name" value="MFS_1"/>
    <property type="match status" value="1"/>
</dbReference>
<name>A0ABD5ISN7_9BACL</name>
<evidence type="ECO:0000256" key="1">
    <source>
        <dbReference type="ARBA" id="ARBA00004651"/>
    </source>
</evidence>
<dbReference type="InterPro" id="IPR011701">
    <property type="entry name" value="MFS"/>
</dbReference>
<dbReference type="AlphaFoldDB" id="A0ABD5ISN7"/>
<evidence type="ECO:0000313" key="8">
    <source>
        <dbReference type="EMBL" id="MED5051315.1"/>
    </source>
</evidence>
<dbReference type="PANTHER" id="PTHR43266">
    <property type="entry name" value="MACROLIDE-EFFLUX PROTEIN"/>
    <property type="match status" value="1"/>
</dbReference>
<accession>A0ABD5ISN7</accession>
<evidence type="ECO:0000256" key="7">
    <source>
        <dbReference type="SAM" id="Phobius"/>
    </source>
</evidence>
<feature type="transmembrane region" description="Helical" evidence="7">
    <location>
        <begin position="308"/>
        <end position="333"/>
    </location>
</feature>
<organism evidence="8 9">
    <name type="scientific">Anoxybacteroides rupiense</name>
    <dbReference type="NCBI Taxonomy" id="311460"/>
    <lineage>
        <taxon>Bacteria</taxon>
        <taxon>Bacillati</taxon>
        <taxon>Bacillota</taxon>
        <taxon>Bacilli</taxon>
        <taxon>Bacillales</taxon>
        <taxon>Anoxybacillaceae</taxon>
        <taxon>Anoxybacteroides</taxon>
    </lineage>
</organism>
<dbReference type="EMBL" id="JARTLI010000005">
    <property type="protein sequence ID" value="MED5051315.1"/>
    <property type="molecule type" value="Genomic_DNA"/>
</dbReference>
<evidence type="ECO:0000256" key="6">
    <source>
        <dbReference type="ARBA" id="ARBA00023136"/>
    </source>
</evidence>
<sequence>MGNIAHLLQQEKHYLRLFGAGIVNGIGDRFSQVALLSKLLELTGSGWAVGAVLAIRVFPFLLFGPLGGKLADQFSRKNILIITDLSRIIFAISLAFANSADDIWLIYISTFMLAAGEAIYAPARKSWIPLLVKKDHIIKINSLEQVMLGIVLIGGSLSGGIVAFYFGTDLTFWLNGLSFLLAAFMIASIPFVHRKREPDKEKRTGTFHSIQTIKKLVIASAALYIVCLFELIVPLFNGIDNVLISIYAIQEFHLGDIGVGLFYGALGVGLMLSFMISQRITQHLLFIGLAALIIEGIGLMVLSHVYLAWIACLLYIFISFASGICNTCMDSIVMQETPVGQQGFVFGWLVTVSNTFIGISMFTTGIMLEAVSNRMLGLLGGLGFVLTGLFLAMVYWTKQKKRMMRKESFDTNSRGEDTR</sequence>
<feature type="transmembrane region" description="Helical" evidence="7">
    <location>
        <begin position="46"/>
        <end position="67"/>
    </location>
</feature>
<evidence type="ECO:0000256" key="3">
    <source>
        <dbReference type="ARBA" id="ARBA00022475"/>
    </source>
</evidence>
<reference evidence="8 9" key="1">
    <citation type="submission" date="2023-03" db="EMBL/GenBank/DDBJ databases">
        <title>Bacillus Genome Sequencing.</title>
        <authorList>
            <person name="Dunlap C."/>
        </authorList>
    </citation>
    <scope>NUCLEOTIDE SEQUENCE [LARGE SCALE GENOMIC DNA]</scope>
    <source>
        <strain evidence="8 9">NRS-38</strain>
    </source>
</reference>
<dbReference type="RefSeq" id="WP_328217516.1">
    <property type="nucleotide sequence ID" value="NZ_JARTLI010000005.1"/>
</dbReference>
<evidence type="ECO:0000256" key="2">
    <source>
        <dbReference type="ARBA" id="ARBA00022448"/>
    </source>
</evidence>
<dbReference type="PANTHER" id="PTHR43266:SF2">
    <property type="entry name" value="MAJOR FACILITATOR SUPERFAMILY (MFS) PROFILE DOMAIN-CONTAINING PROTEIN"/>
    <property type="match status" value="1"/>
</dbReference>
<feature type="transmembrane region" description="Helical" evidence="7">
    <location>
        <begin position="284"/>
        <end position="302"/>
    </location>
</feature>